<dbReference type="InterPro" id="IPR002745">
    <property type="entry name" value="Ptrans_KptA/Tpt1"/>
</dbReference>
<accession>A0ABS5BQ70</accession>
<dbReference type="NCBIfam" id="NF002014">
    <property type="entry name" value="PRK00819.1-4"/>
    <property type="match status" value="1"/>
</dbReference>
<comment type="similarity">
    <text evidence="1 5">Belongs to the KptA/TPT1 family.</text>
</comment>
<name>A0ABS5BQ70_9BACT</name>
<evidence type="ECO:0000256" key="5">
    <source>
        <dbReference type="HAMAP-Rule" id="MF_00299"/>
    </source>
</evidence>
<comment type="function">
    <text evidence="4 5">Removes the 2'-phosphate from RNA via an intermediate in which the phosphate is ADP-ribosylated by NAD followed by a presumed transesterification to release the RNA and generate ADP-ribose 1''-2''-cyclic phosphate (APPR&gt;P). May function as an ADP-ribosylase.</text>
</comment>
<evidence type="ECO:0000256" key="4">
    <source>
        <dbReference type="ARBA" id="ARBA00025212"/>
    </source>
</evidence>
<dbReference type="EMBL" id="JAGKQQ010000001">
    <property type="protein sequence ID" value="MBP3955003.1"/>
    <property type="molecule type" value="Genomic_DNA"/>
</dbReference>
<dbReference type="GO" id="GO:0016740">
    <property type="term" value="F:transferase activity"/>
    <property type="evidence" value="ECO:0007669"/>
    <property type="project" value="UniProtKB-KW"/>
</dbReference>
<evidence type="ECO:0000313" key="6">
    <source>
        <dbReference type="EMBL" id="MBP3955003.1"/>
    </source>
</evidence>
<keyword evidence="2 5" id="KW-0808">Transferase</keyword>
<evidence type="ECO:0000256" key="1">
    <source>
        <dbReference type="ARBA" id="ARBA00009836"/>
    </source>
</evidence>
<gene>
    <name evidence="5" type="primary">kptA</name>
    <name evidence="6" type="ORF">J8F10_06870</name>
</gene>
<sequence length="181" mass="20068">MDEKKRIRLSKFVSKVLRHEPDSIGITLEPGGWVPIVDLLSGLTKAGTQTSREELNAVVANCEKQRFAFDETATKIRANQGHSTEVDLQLEEAEPPAELFHGTAHNTVPVILRDGLLKMARHHVHLSADTTTAAKVGQRHGKPVVLVVDTAKMRADGHIFYRSANGVWLVEHVAPEYLRVQ</sequence>
<dbReference type="EC" id="2.7.1.-" evidence="5"/>
<dbReference type="Proteomes" id="UP000676565">
    <property type="component" value="Unassembled WGS sequence"/>
</dbReference>
<dbReference type="InterPro" id="IPR022928">
    <property type="entry name" value="RNA_2'-PTrans_KptA"/>
</dbReference>
<dbReference type="Gene3D" id="3.20.170.30">
    <property type="match status" value="1"/>
</dbReference>
<dbReference type="Gene3D" id="1.10.10.970">
    <property type="entry name" value="RNA 2'-phosphotransferase, Tpt1/KptA family, N-terminal domain"/>
    <property type="match status" value="1"/>
</dbReference>
<comment type="caution">
    <text evidence="6">The sequence shown here is derived from an EMBL/GenBank/DDBJ whole genome shotgun (WGS) entry which is preliminary data.</text>
</comment>
<evidence type="ECO:0000313" key="7">
    <source>
        <dbReference type="Proteomes" id="UP000676565"/>
    </source>
</evidence>
<keyword evidence="3 5" id="KW-0520">NAD</keyword>
<dbReference type="InterPro" id="IPR042081">
    <property type="entry name" value="RNA_2'-PTrans_C"/>
</dbReference>
<dbReference type="RefSeq" id="WP_210653106.1">
    <property type="nucleotide sequence ID" value="NZ_JAGKQQ010000001.1"/>
</dbReference>
<dbReference type="InterPro" id="IPR042080">
    <property type="entry name" value="RNA_2'-PTrans_N"/>
</dbReference>
<evidence type="ECO:0000256" key="2">
    <source>
        <dbReference type="ARBA" id="ARBA00022679"/>
    </source>
</evidence>
<proteinExistence type="inferred from homology"/>
<dbReference type="Pfam" id="PF01885">
    <property type="entry name" value="PTS_2-RNA"/>
    <property type="match status" value="1"/>
</dbReference>
<dbReference type="HAMAP" id="MF_00299">
    <property type="entry name" value="KptA"/>
    <property type="match status" value="1"/>
</dbReference>
<dbReference type="PANTHER" id="PTHR12684:SF2">
    <property type="entry name" value="TRNA 2'-PHOSPHOTRANSFERASE 1"/>
    <property type="match status" value="1"/>
</dbReference>
<organism evidence="6 7">
    <name type="scientific">Gemmata palustris</name>
    <dbReference type="NCBI Taxonomy" id="2822762"/>
    <lineage>
        <taxon>Bacteria</taxon>
        <taxon>Pseudomonadati</taxon>
        <taxon>Planctomycetota</taxon>
        <taxon>Planctomycetia</taxon>
        <taxon>Gemmatales</taxon>
        <taxon>Gemmataceae</taxon>
        <taxon>Gemmata</taxon>
    </lineage>
</organism>
<reference evidence="6 7" key="1">
    <citation type="submission" date="2021-04" db="EMBL/GenBank/DDBJ databases">
        <authorList>
            <person name="Ivanova A."/>
        </authorList>
    </citation>
    <scope>NUCLEOTIDE SEQUENCE [LARGE SCALE GENOMIC DNA]</scope>
    <source>
        <strain evidence="6 7">G18</strain>
    </source>
</reference>
<dbReference type="PANTHER" id="PTHR12684">
    <property type="entry name" value="PUTATIVE PHOSPHOTRANSFERASE"/>
    <property type="match status" value="1"/>
</dbReference>
<evidence type="ECO:0000256" key="3">
    <source>
        <dbReference type="ARBA" id="ARBA00023027"/>
    </source>
</evidence>
<keyword evidence="7" id="KW-1185">Reference proteome</keyword>
<protein>
    <recommendedName>
        <fullName evidence="5">Probable RNA 2'-phosphotransferase</fullName>
        <ecNumber evidence="5">2.7.1.-</ecNumber>
    </recommendedName>
</protein>
<dbReference type="SUPFAM" id="SSF56399">
    <property type="entry name" value="ADP-ribosylation"/>
    <property type="match status" value="1"/>
</dbReference>